<name>A0A7C6EBG2_UNCW3</name>
<sequence>MFSQESPEPLLEDFGNGKLSSGYARVELDPLFLDCIKTDNEHPMRVFIQLNDDCNGVYVKVGDTYFDVYELQNGKSNAAFTYHVVANRKDTDFLRFPEARKLPAQTTHGH</sequence>
<proteinExistence type="predicted"/>
<comment type="caution">
    <text evidence="1">The sequence shown here is derived from an EMBL/GenBank/DDBJ whole genome shotgun (WGS) entry which is preliminary data.</text>
</comment>
<dbReference type="EMBL" id="DTLI01000206">
    <property type="protein sequence ID" value="HHS52898.1"/>
    <property type="molecule type" value="Genomic_DNA"/>
</dbReference>
<gene>
    <name evidence="1" type="ORF">ENW73_08610</name>
</gene>
<organism evidence="1">
    <name type="scientific">candidate division WOR-3 bacterium</name>
    <dbReference type="NCBI Taxonomy" id="2052148"/>
    <lineage>
        <taxon>Bacteria</taxon>
        <taxon>Bacteria division WOR-3</taxon>
    </lineage>
</organism>
<reference evidence="1" key="1">
    <citation type="journal article" date="2020" name="mSystems">
        <title>Genome- and Community-Level Interaction Insights into Carbon Utilization and Element Cycling Functions of Hydrothermarchaeota in Hydrothermal Sediment.</title>
        <authorList>
            <person name="Zhou Z."/>
            <person name="Liu Y."/>
            <person name="Xu W."/>
            <person name="Pan J."/>
            <person name="Luo Z.H."/>
            <person name="Li M."/>
        </authorList>
    </citation>
    <scope>NUCLEOTIDE SEQUENCE [LARGE SCALE GENOMIC DNA]</scope>
    <source>
        <strain evidence="1">SpSt-876</strain>
    </source>
</reference>
<dbReference type="AlphaFoldDB" id="A0A7C6EBG2"/>
<evidence type="ECO:0000313" key="1">
    <source>
        <dbReference type="EMBL" id="HHS52898.1"/>
    </source>
</evidence>
<protein>
    <submittedName>
        <fullName evidence="1">Uncharacterized protein</fullName>
    </submittedName>
</protein>
<accession>A0A7C6EBG2</accession>